<feature type="transmembrane region" description="Helical" evidence="1">
    <location>
        <begin position="197"/>
        <end position="220"/>
    </location>
</feature>
<dbReference type="Proteomes" id="UP000582659">
    <property type="component" value="Unassembled WGS sequence"/>
</dbReference>
<dbReference type="WBParaSite" id="BXY_0446200.1">
    <property type="protein sequence ID" value="BXY_0446200.1"/>
    <property type="gene ID" value="BXY_0446200"/>
</dbReference>
<dbReference type="OrthoDB" id="5873609at2759"/>
<dbReference type="Proteomes" id="UP000659654">
    <property type="component" value="Unassembled WGS sequence"/>
</dbReference>
<dbReference type="AlphaFoldDB" id="A0A1I7RUQ2"/>
<sequence>MLPGCKMVHFLPLDQQFMKFENDFPIITNIALLLSIVIETICAPTIIYLAAYHSRQMKRYRYLIINTAVWSLLLNWFILIFQPQFEFPAVCLLFRTSLLTSPNASVLAAAALTALYANAGVSVGWSFLYRYSMAYPGRISEAVERGKEGPIILATAVELEEAALYKELPDLFDQRHEFGYLCGTVASGTRRMMFIEVILILVVMATGLILYAILFNRVIIQKSRFNLASTQRMHRMLFKALSAEIFIAYTMLIFPTVAILYSLHAQWEEGTTICAVALMVVQLHGAVDFLAIIYFITPYRRKLLSFFKKNRQEGKISASWSQGLTRETPTVLRVP</sequence>
<reference evidence="5" key="1">
    <citation type="submission" date="2016-11" db="UniProtKB">
        <authorList>
            <consortium name="WormBaseParasite"/>
        </authorList>
    </citation>
    <scope>IDENTIFICATION</scope>
</reference>
<gene>
    <name evidence="2" type="ORF">BXYJ_LOCUS8462</name>
</gene>
<accession>A0A1I7RUQ2</accession>
<name>A0A1I7RUQ2_BURXY</name>
<dbReference type="Proteomes" id="UP000095284">
    <property type="component" value="Unplaced"/>
</dbReference>
<dbReference type="PANTHER" id="PTHR22943">
    <property type="entry name" value="7-TRANSMEMBRANE DOMAIN RECEPTOR C.ELEGANS"/>
    <property type="match status" value="1"/>
</dbReference>
<organism evidence="3 5">
    <name type="scientific">Bursaphelenchus xylophilus</name>
    <name type="common">Pinewood nematode worm</name>
    <name type="synonym">Aphelenchoides xylophilus</name>
    <dbReference type="NCBI Taxonomy" id="6326"/>
    <lineage>
        <taxon>Eukaryota</taxon>
        <taxon>Metazoa</taxon>
        <taxon>Ecdysozoa</taxon>
        <taxon>Nematoda</taxon>
        <taxon>Chromadorea</taxon>
        <taxon>Rhabditida</taxon>
        <taxon>Tylenchina</taxon>
        <taxon>Tylenchomorpha</taxon>
        <taxon>Aphelenchoidea</taxon>
        <taxon>Aphelenchoididae</taxon>
        <taxon>Bursaphelenchus</taxon>
    </lineage>
</organism>
<dbReference type="EMBL" id="CAJFCV020000004">
    <property type="protein sequence ID" value="CAG9114314.1"/>
    <property type="molecule type" value="Genomic_DNA"/>
</dbReference>
<feature type="transmembrane region" description="Helical" evidence="1">
    <location>
        <begin position="273"/>
        <end position="296"/>
    </location>
</feature>
<protein>
    <submittedName>
        <fullName evidence="2">(pine wood nematode) hypothetical protein</fullName>
    </submittedName>
</protein>
<dbReference type="PANTHER" id="PTHR22943:SF248">
    <property type="entry name" value="SEVEN TM RECEPTOR"/>
    <property type="match status" value="1"/>
</dbReference>
<reference evidence="2" key="2">
    <citation type="submission" date="2020-09" db="EMBL/GenBank/DDBJ databases">
        <authorList>
            <person name="Kikuchi T."/>
        </authorList>
    </citation>
    <scope>NUCLEOTIDE SEQUENCE</scope>
    <source>
        <strain evidence="2">Ka4C1</strain>
    </source>
</reference>
<dbReference type="InterPro" id="IPR019422">
    <property type="entry name" value="7TM_GPCR_serpentine_rcpt_Srh"/>
</dbReference>
<feature type="transmembrane region" description="Helical" evidence="1">
    <location>
        <begin position="105"/>
        <end position="128"/>
    </location>
</feature>
<evidence type="ECO:0000313" key="5">
    <source>
        <dbReference type="WBParaSite" id="BXY_0446200.1"/>
    </source>
</evidence>
<dbReference type="Pfam" id="PF10326">
    <property type="entry name" value="7TM_GPCR_Str"/>
    <property type="match status" value="1"/>
</dbReference>
<dbReference type="EMBL" id="CAJFDI010000004">
    <property type="protein sequence ID" value="CAD5225274.1"/>
    <property type="molecule type" value="Genomic_DNA"/>
</dbReference>
<keyword evidence="4" id="KW-1185">Reference proteome</keyword>
<evidence type="ECO:0000256" key="1">
    <source>
        <dbReference type="SAM" id="Phobius"/>
    </source>
</evidence>
<evidence type="ECO:0000313" key="3">
    <source>
        <dbReference type="Proteomes" id="UP000095284"/>
    </source>
</evidence>
<feature type="transmembrane region" description="Helical" evidence="1">
    <location>
        <begin position="26"/>
        <end position="51"/>
    </location>
</feature>
<keyword evidence="1" id="KW-0472">Membrane</keyword>
<feature type="transmembrane region" description="Helical" evidence="1">
    <location>
        <begin position="240"/>
        <end position="261"/>
    </location>
</feature>
<evidence type="ECO:0000313" key="2">
    <source>
        <dbReference type="EMBL" id="CAD5225274.1"/>
    </source>
</evidence>
<evidence type="ECO:0000313" key="4">
    <source>
        <dbReference type="Proteomes" id="UP000659654"/>
    </source>
</evidence>
<keyword evidence="1" id="KW-1133">Transmembrane helix</keyword>
<dbReference type="Pfam" id="PF10318">
    <property type="entry name" value="7TM_GPCR_Srh"/>
    <property type="match status" value="1"/>
</dbReference>
<dbReference type="SUPFAM" id="SSF81321">
    <property type="entry name" value="Family A G protein-coupled receptor-like"/>
    <property type="match status" value="1"/>
</dbReference>
<feature type="transmembrane region" description="Helical" evidence="1">
    <location>
        <begin position="63"/>
        <end position="85"/>
    </location>
</feature>
<dbReference type="InterPro" id="IPR019428">
    <property type="entry name" value="7TM_GPCR_serpentine_rcpt_Str"/>
</dbReference>
<proteinExistence type="predicted"/>
<keyword evidence="1" id="KW-0812">Transmembrane</keyword>